<name>A0A1F6UUH6_9BACT</name>
<evidence type="ECO:0000256" key="5">
    <source>
        <dbReference type="ARBA" id="ARBA00022679"/>
    </source>
</evidence>
<evidence type="ECO:0000313" key="14">
    <source>
        <dbReference type="Proteomes" id="UP000177869"/>
    </source>
</evidence>
<evidence type="ECO:0000256" key="4">
    <source>
        <dbReference type="ARBA" id="ARBA00013061"/>
    </source>
</evidence>
<keyword evidence="9 10" id="KW-0324">Glycolysis</keyword>
<dbReference type="UniPathway" id="UPA00109">
    <property type="reaction ID" value="UER00185"/>
</dbReference>
<dbReference type="PANTHER" id="PTHR11406">
    <property type="entry name" value="PHOSPHOGLYCERATE KINASE"/>
    <property type="match status" value="1"/>
</dbReference>
<dbReference type="Pfam" id="PF00162">
    <property type="entry name" value="PGK"/>
    <property type="match status" value="1"/>
</dbReference>
<keyword evidence="8 10" id="KW-0067">ATP-binding</keyword>
<evidence type="ECO:0000256" key="10">
    <source>
        <dbReference type="HAMAP-Rule" id="MF_00145"/>
    </source>
</evidence>
<dbReference type="GO" id="GO:0006096">
    <property type="term" value="P:glycolytic process"/>
    <property type="evidence" value="ECO:0007669"/>
    <property type="project" value="UniProtKB-UniRule"/>
</dbReference>
<dbReference type="InterPro" id="IPR001576">
    <property type="entry name" value="Phosphoglycerate_kinase"/>
</dbReference>
<proteinExistence type="inferred from homology"/>
<evidence type="ECO:0000256" key="1">
    <source>
        <dbReference type="ARBA" id="ARBA00000642"/>
    </source>
</evidence>
<accession>A0A1F6UUH6</accession>
<dbReference type="PANTHER" id="PTHR11406:SF23">
    <property type="entry name" value="PHOSPHOGLYCERATE KINASE 1, CHLOROPLASTIC-RELATED"/>
    <property type="match status" value="1"/>
</dbReference>
<dbReference type="EC" id="2.7.2.3" evidence="4 10"/>
<evidence type="ECO:0000313" key="13">
    <source>
        <dbReference type="EMBL" id="OGI61055.1"/>
    </source>
</evidence>
<feature type="binding site" evidence="10 11">
    <location>
        <position position="205"/>
    </location>
    <ligand>
        <name>ATP</name>
        <dbReference type="ChEBI" id="CHEBI:30616"/>
    </ligand>
</feature>
<feature type="binding site" evidence="10">
    <location>
        <position position="122"/>
    </location>
    <ligand>
        <name>substrate</name>
    </ligand>
</feature>
<dbReference type="Gene3D" id="3.40.50.1260">
    <property type="entry name" value="Phosphoglycerate kinase, N-terminal domain"/>
    <property type="match status" value="2"/>
</dbReference>
<dbReference type="GO" id="GO:0005829">
    <property type="term" value="C:cytosol"/>
    <property type="evidence" value="ECO:0007669"/>
    <property type="project" value="TreeGrafter"/>
</dbReference>
<feature type="binding site" evidence="10 11">
    <location>
        <begin position="373"/>
        <end position="376"/>
    </location>
    <ligand>
        <name>ATP</name>
        <dbReference type="ChEBI" id="CHEBI:30616"/>
    </ligand>
</feature>
<dbReference type="PRINTS" id="PR00477">
    <property type="entry name" value="PHGLYCKINASE"/>
</dbReference>
<comment type="catalytic activity">
    <reaction evidence="1 10 12">
        <text>(2R)-3-phosphoglycerate + ATP = (2R)-3-phospho-glyceroyl phosphate + ADP</text>
        <dbReference type="Rhea" id="RHEA:14801"/>
        <dbReference type="ChEBI" id="CHEBI:30616"/>
        <dbReference type="ChEBI" id="CHEBI:57604"/>
        <dbReference type="ChEBI" id="CHEBI:58272"/>
        <dbReference type="ChEBI" id="CHEBI:456216"/>
        <dbReference type="EC" id="2.7.2.3"/>
    </reaction>
</comment>
<evidence type="ECO:0000256" key="3">
    <source>
        <dbReference type="ARBA" id="ARBA00008982"/>
    </source>
</evidence>
<comment type="subunit">
    <text evidence="10">Monomer.</text>
</comment>
<evidence type="ECO:0000256" key="8">
    <source>
        <dbReference type="ARBA" id="ARBA00022840"/>
    </source>
</evidence>
<dbReference type="SUPFAM" id="SSF53748">
    <property type="entry name" value="Phosphoglycerate kinase"/>
    <property type="match status" value="1"/>
</dbReference>
<dbReference type="GO" id="GO:0005524">
    <property type="term" value="F:ATP binding"/>
    <property type="evidence" value="ECO:0007669"/>
    <property type="project" value="UniProtKB-KW"/>
</dbReference>
<organism evidence="13 14">
    <name type="scientific">Candidatus Nomurabacteria bacterium RIFCSPHIGHO2_01_FULL_38_19</name>
    <dbReference type="NCBI Taxonomy" id="1801732"/>
    <lineage>
        <taxon>Bacteria</taxon>
        <taxon>Candidatus Nomuraibacteriota</taxon>
    </lineage>
</organism>
<evidence type="ECO:0000256" key="2">
    <source>
        <dbReference type="ARBA" id="ARBA00004838"/>
    </source>
</evidence>
<dbReference type="AlphaFoldDB" id="A0A1F6UUH6"/>
<evidence type="ECO:0000256" key="7">
    <source>
        <dbReference type="ARBA" id="ARBA00022777"/>
    </source>
</evidence>
<evidence type="ECO:0000256" key="12">
    <source>
        <dbReference type="RuleBase" id="RU000532"/>
    </source>
</evidence>
<comment type="similarity">
    <text evidence="3 10 12">Belongs to the phosphoglycerate kinase family.</text>
</comment>
<feature type="binding site" evidence="10">
    <location>
        <position position="40"/>
    </location>
    <ligand>
        <name>substrate</name>
    </ligand>
</feature>
<dbReference type="STRING" id="1801732.A2814_02250"/>
<dbReference type="PIRSF" id="PIRSF000724">
    <property type="entry name" value="Pgk"/>
    <property type="match status" value="1"/>
</dbReference>
<gene>
    <name evidence="10" type="primary">pgk</name>
    <name evidence="13" type="ORF">A2814_02250</name>
</gene>
<dbReference type="HAMAP" id="MF_00145">
    <property type="entry name" value="Phosphoglyc_kinase"/>
    <property type="match status" value="1"/>
</dbReference>
<dbReference type="GO" id="GO:0043531">
    <property type="term" value="F:ADP binding"/>
    <property type="evidence" value="ECO:0007669"/>
    <property type="project" value="TreeGrafter"/>
</dbReference>
<dbReference type="InterPro" id="IPR015824">
    <property type="entry name" value="Phosphoglycerate_kinase_N"/>
</dbReference>
<dbReference type="EMBL" id="MFTI01000007">
    <property type="protein sequence ID" value="OGI61055.1"/>
    <property type="molecule type" value="Genomic_DNA"/>
</dbReference>
<dbReference type="GO" id="GO:0004618">
    <property type="term" value="F:phosphoglycerate kinase activity"/>
    <property type="evidence" value="ECO:0007669"/>
    <property type="project" value="UniProtKB-UniRule"/>
</dbReference>
<feature type="binding site" evidence="10 11">
    <location>
        <position position="347"/>
    </location>
    <ligand>
        <name>ATP</name>
        <dbReference type="ChEBI" id="CHEBI:30616"/>
    </ligand>
</feature>
<keyword evidence="10" id="KW-0963">Cytoplasm</keyword>
<keyword evidence="6 10" id="KW-0547">Nucleotide-binding</keyword>
<dbReference type="Proteomes" id="UP000177869">
    <property type="component" value="Unassembled WGS sequence"/>
</dbReference>
<dbReference type="FunFam" id="3.40.50.1260:FF:000031">
    <property type="entry name" value="Phosphoglycerate kinase 1"/>
    <property type="match status" value="1"/>
</dbReference>
<sequence>MKLKTLENINLKNKTVLYRAPYDIETETVNGVLELGDDMRIKATIPTLQYLLKENCKIVILTYVGRPDGKIVENLRTTSHAKKLSELLNHPVLKVDDSIGPLVQEKITQMKSGDILMLENVRFYKEEMVDDDEFAKKLCLGKDLIVFDGFPQAHRIHASTTGIERHLPTVAGFYLQHEVEMLSNLLENPQRPFTVIIGGAKISDKVDAIHNLLKMADNILIGGAVANVFLKALGRELGSSFVEDVFVDKVKREKRDWVEDAKDILKQAEALGKKIITPVDLVLSDTKVPNSAIAENSTSKKIININKEAVPFGWMALDIGPETQKEFSDIILQSKTVFLAGPIGKFENERFAEGSKALLTAMKKVNGETIIAGGDTIDVAGRYTKLDDYTHISLAGGATLEFLAGKELPALKALMQ</sequence>
<comment type="caution">
    <text evidence="13">The sequence shown here is derived from an EMBL/GenBank/DDBJ whole genome shotgun (WGS) entry which is preliminary data.</text>
</comment>
<keyword evidence="7 10" id="KW-0418">Kinase</keyword>
<evidence type="ECO:0000256" key="11">
    <source>
        <dbReference type="PIRSR" id="PIRSR000724-2"/>
    </source>
</evidence>
<dbReference type="GO" id="GO:0006094">
    <property type="term" value="P:gluconeogenesis"/>
    <property type="evidence" value="ECO:0007669"/>
    <property type="project" value="TreeGrafter"/>
</dbReference>
<reference evidence="13 14" key="1">
    <citation type="journal article" date="2016" name="Nat. Commun.">
        <title>Thousands of microbial genomes shed light on interconnected biogeochemical processes in an aquifer system.</title>
        <authorList>
            <person name="Anantharaman K."/>
            <person name="Brown C.T."/>
            <person name="Hug L.A."/>
            <person name="Sharon I."/>
            <person name="Castelle C.J."/>
            <person name="Probst A.J."/>
            <person name="Thomas B.C."/>
            <person name="Singh A."/>
            <person name="Wilkins M.J."/>
            <person name="Karaoz U."/>
            <person name="Brodie E.L."/>
            <person name="Williams K.H."/>
            <person name="Hubbard S.S."/>
            <person name="Banfield J.F."/>
        </authorList>
    </citation>
    <scope>NUCLEOTIDE SEQUENCE [LARGE SCALE GENOMIC DNA]</scope>
</reference>
<evidence type="ECO:0000256" key="9">
    <source>
        <dbReference type="ARBA" id="ARBA00023152"/>
    </source>
</evidence>
<evidence type="ECO:0000256" key="6">
    <source>
        <dbReference type="ARBA" id="ARBA00022741"/>
    </source>
</evidence>
<keyword evidence="5 10" id="KW-0808">Transferase</keyword>
<comment type="pathway">
    <text evidence="2 10">Carbohydrate degradation; glycolysis; pyruvate from D-glyceraldehyde 3-phosphate: step 2/5.</text>
</comment>
<protein>
    <recommendedName>
        <fullName evidence="4 10">Phosphoglycerate kinase</fullName>
        <ecNumber evidence="4 10">2.7.2.3</ecNumber>
    </recommendedName>
</protein>
<comment type="caution">
    <text evidence="10">Lacks conserved residue(s) required for the propagation of feature annotation.</text>
</comment>
<feature type="binding site" evidence="10">
    <location>
        <position position="155"/>
    </location>
    <ligand>
        <name>substrate</name>
    </ligand>
</feature>
<dbReference type="InterPro" id="IPR036043">
    <property type="entry name" value="Phosphoglycerate_kinase_sf"/>
</dbReference>
<comment type="subcellular location">
    <subcellularLocation>
        <location evidence="10">Cytoplasm</location>
    </subcellularLocation>
</comment>